<name>A0A9D1UPL3_9FIRM</name>
<gene>
    <name evidence="4" type="ORF">H9868_07255</name>
</gene>
<dbReference type="Pfam" id="PF03061">
    <property type="entry name" value="4HBT"/>
    <property type="match status" value="1"/>
</dbReference>
<dbReference type="SUPFAM" id="SSF54637">
    <property type="entry name" value="Thioesterase/thiol ester dehydrase-isomerase"/>
    <property type="match status" value="1"/>
</dbReference>
<dbReference type="AlphaFoldDB" id="A0A9D1UPL3"/>
<evidence type="ECO:0000313" key="5">
    <source>
        <dbReference type="Proteomes" id="UP000824192"/>
    </source>
</evidence>
<evidence type="ECO:0000259" key="3">
    <source>
        <dbReference type="Pfam" id="PF03061"/>
    </source>
</evidence>
<dbReference type="EMBL" id="DXGA01000155">
    <property type="protein sequence ID" value="HIW94321.1"/>
    <property type="molecule type" value="Genomic_DNA"/>
</dbReference>
<keyword evidence="2" id="KW-0378">Hydrolase</keyword>
<dbReference type="Gene3D" id="3.10.129.10">
    <property type="entry name" value="Hotdog Thioesterase"/>
    <property type="match status" value="1"/>
</dbReference>
<reference evidence="4" key="2">
    <citation type="submission" date="2021-04" db="EMBL/GenBank/DDBJ databases">
        <authorList>
            <person name="Gilroy R."/>
        </authorList>
    </citation>
    <scope>NUCLEOTIDE SEQUENCE</scope>
    <source>
        <strain evidence="4">ChiGjej6B6-1540</strain>
    </source>
</reference>
<feature type="domain" description="Thioesterase" evidence="3">
    <location>
        <begin position="46"/>
        <end position="120"/>
    </location>
</feature>
<dbReference type="PANTHER" id="PTHR43240">
    <property type="entry name" value="1,4-DIHYDROXY-2-NAPHTHOYL-COA THIOESTERASE 1"/>
    <property type="match status" value="1"/>
</dbReference>
<accession>A0A9D1UPL3</accession>
<organism evidence="4 5">
    <name type="scientific">Candidatus Flavonifractor merdipullorum</name>
    <dbReference type="NCBI Taxonomy" id="2838590"/>
    <lineage>
        <taxon>Bacteria</taxon>
        <taxon>Bacillati</taxon>
        <taxon>Bacillota</taxon>
        <taxon>Clostridia</taxon>
        <taxon>Eubacteriales</taxon>
        <taxon>Oscillospiraceae</taxon>
        <taxon>Flavonifractor</taxon>
    </lineage>
</organism>
<dbReference type="PANTHER" id="PTHR43240:SF5">
    <property type="entry name" value="1,4-DIHYDROXY-2-NAPHTHOYL-COA THIOESTERASE 1"/>
    <property type="match status" value="1"/>
</dbReference>
<evidence type="ECO:0000256" key="1">
    <source>
        <dbReference type="ARBA" id="ARBA00008324"/>
    </source>
</evidence>
<protein>
    <submittedName>
        <fullName evidence="4">PaaI family thioesterase</fullName>
    </submittedName>
</protein>
<dbReference type="Proteomes" id="UP000824192">
    <property type="component" value="Unassembled WGS sequence"/>
</dbReference>
<dbReference type="GO" id="GO:0061522">
    <property type="term" value="F:1,4-dihydroxy-2-naphthoyl-CoA thioesterase activity"/>
    <property type="evidence" value="ECO:0007669"/>
    <property type="project" value="TreeGrafter"/>
</dbReference>
<comment type="caution">
    <text evidence="4">The sequence shown here is derived from an EMBL/GenBank/DDBJ whole genome shotgun (WGS) entry which is preliminary data.</text>
</comment>
<sequence>MDSYSNLRERAKCNLFAEFVGVRITKIAQDYAEAELTIRDELLNPMGLVHGGCLSTLADTTAGVAAATRGKLGVTLDCRMDYLHAAKDTKYVRCVASPVRVGRTIMVYRVYITDDKGTAVATGTFTFFIKDEPLPDYAMRAAELKAVEHFKKEQH</sequence>
<reference evidence="4" key="1">
    <citation type="journal article" date="2021" name="PeerJ">
        <title>Extensive microbial diversity within the chicken gut microbiome revealed by metagenomics and culture.</title>
        <authorList>
            <person name="Gilroy R."/>
            <person name="Ravi A."/>
            <person name="Getino M."/>
            <person name="Pursley I."/>
            <person name="Horton D.L."/>
            <person name="Alikhan N.F."/>
            <person name="Baker D."/>
            <person name="Gharbi K."/>
            <person name="Hall N."/>
            <person name="Watson M."/>
            <person name="Adriaenssens E.M."/>
            <person name="Foster-Nyarko E."/>
            <person name="Jarju S."/>
            <person name="Secka A."/>
            <person name="Antonio M."/>
            <person name="Oren A."/>
            <person name="Chaudhuri R.R."/>
            <person name="La Ragione R."/>
            <person name="Hildebrand F."/>
            <person name="Pallen M.J."/>
        </authorList>
    </citation>
    <scope>NUCLEOTIDE SEQUENCE</scope>
    <source>
        <strain evidence="4">ChiGjej6B6-1540</strain>
    </source>
</reference>
<comment type="similarity">
    <text evidence="1">Belongs to the thioesterase PaaI family.</text>
</comment>
<evidence type="ECO:0000313" key="4">
    <source>
        <dbReference type="EMBL" id="HIW94321.1"/>
    </source>
</evidence>
<dbReference type="InterPro" id="IPR006683">
    <property type="entry name" value="Thioestr_dom"/>
</dbReference>
<dbReference type="CDD" id="cd03443">
    <property type="entry name" value="PaaI_thioesterase"/>
    <property type="match status" value="1"/>
</dbReference>
<dbReference type="GO" id="GO:0005829">
    <property type="term" value="C:cytosol"/>
    <property type="evidence" value="ECO:0007669"/>
    <property type="project" value="TreeGrafter"/>
</dbReference>
<dbReference type="InterPro" id="IPR003736">
    <property type="entry name" value="PAAI_dom"/>
</dbReference>
<proteinExistence type="inferred from homology"/>
<evidence type="ECO:0000256" key="2">
    <source>
        <dbReference type="ARBA" id="ARBA00022801"/>
    </source>
</evidence>
<dbReference type="NCBIfam" id="TIGR00369">
    <property type="entry name" value="unchar_dom_1"/>
    <property type="match status" value="1"/>
</dbReference>
<dbReference type="InterPro" id="IPR029069">
    <property type="entry name" value="HotDog_dom_sf"/>
</dbReference>